<sequence>MALKFIRALMPREERFVENFAAHAERLVAASGALIAMIQAPPEEREARFEDIRVIEKQADTIARETLMALHRAFITPFDRSDIHALITAQDDTVDLIEDVGRHALLYRIERFTPHMLELARQIQEGAKMLAEAIPLLSNVDKNVVRITQLCERIGRIESEADTALHQGLSALIAEQPTTIAFLGAKEVYEMLEAVTDRCDDVADLIEGIVLDHV</sequence>
<evidence type="ECO:0000256" key="1">
    <source>
        <dbReference type="ARBA" id="ARBA00008591"/>
    </source>
</evidence>
<dbReference type="InterPro" id="IPR018445">
    <property type="entry name" value="Put_Phosphate_transp_reg"/>
</dbReference>
<comment type="caution">
    <text evidence="2">The sequence shown here is derived from an EMBL/GenBank/DDBJ whole genome shotgun (WGS) entry which is preliminary data.</text>
</comment>
<name>A0A7C9UY85_9PROT</name>
<dbReference type="EMBL" id="JAAIYP010000027">
    <property type="protein sequence ID" value="NFV79414.1"/>
    <property type="molecule type" value="Genomic_DNA"/>
</dbReference>
<dbReference type="PANTHER" id="PTHR37298:SF1">
    <property type="entry name" value="UPF0111 PROTEIN YKAA"/>
    <property type="match status" value="1"/>
</dbReference>
<accession>A0A7C9UY85</accession>
<evidence type="ECO:0000313" key="3">
    <source>
        <dbReference type="Proteomes" id="UP000480684"/>
    </source>
</evidence>
<keyword evidence="3" id="KW-1185">Reference proteome</keyword>
<reference evidence="2 3" key="1">
    <citation type="submission" date="2020-02" db="EMBL/GenBank/DDBJ databases">
        <authorList>
            <person name="Dziuba M."/>
            <person name="Kuznetsov B."/>
            <person name="Mardanov A."/>
            <person name="Ravin N."/>
            <person name="Grouzdev D."/>
        </authorList>
    </citation>
    <scope>NUCLEOTIDE SEQUENCE [LARGE SCALE GENOMIC DNA]</scope>
    <source>
        <strain evidence="2 3">SpK</strain>
    </source>
</reference>
<dbReference type="PANTHER" id="PTHR37298">
    <property type="entry name" value="UPF0111 PROTEIN YKAA"/>
    <property type="match status" value="1"/>
</dbReference>
<dbReference type="RefSeq" id="WP_163675744.1">
    <property type="nucleotide sequence ID" value="NZ_JAAIYP010000027.1"/>
</dbReference>
<dbReference type="AlphaFoldDB" id="A0A7C9UY85"/>
<dbReference type="InterPro" id="IPR052912">
    <property type="entry name" value="UPF0111_domain"/>
</dbReference>
<dbReference type="Pfam" id="PF01865">
    <property type="entry name" value="PhoU_div"/>
    <property type="match status" value="1"/>
</dbReference>
<dbReference type="Proteomes" id="UP000480684">
    <property type="component" value="Unassembled WGS sequence"/>
</dbReference>
<protein>
    <submittedName>
        <fullName evidence="2">DUF47 domain-containing protein</fullName>
    </submittedName>
</protein>
<evidence type="ECO:0000313" key="2">
    <source>
        <dbReference type="EMBL" id="NFV79414.1"/>
    </source>
</evidence>
<dbReference type="Gene3D" id="1.20.58.220">
    <property type="entry name" value="Phosphate transport system protein phou homolog 2, domain 2"/>
    <property type="match status" value="1"/>
</dbReference>
<gene>
    <name evidence="2" type="ORF">G4223_04730</name>
</gene>
<comment type="similarity">
    <text evidence="1">Belongs to the UPF0111 family.</text>
</comment>
<organism evidence="2 3">
    <name type="scientific">Magnetospirillum aberrantis SpK</name>
    <dbReference type="NCBI Taxonomy" id="908842"/>
    <lineage>
        <taxon>Bacteria</taxon>
        <taxon>Pseudomonadati</taxon>
        <taxon>Pseudomonadota</taxon>
        <taxon>Alphaproteobacteria</taxon>
        <taxon>Rhodospirillales</taxon>
        <taxon>Rhodospirillaceae</taxon>
        <taxon>Magnetospirillum</taxon>
    </lineage>
</organism>
<dbReference type="InterPro" id="IPR038078">
    <property type="entry name" value="PhoU-like_sf"/>
</dbReference>
<proteinExistence type="inferred from homology"/>